<dbReference type="GO" id="GO:0005739">
    <property type="term" value="C:mitochondrion"/>
    <property type="evidence" value="ECO:0007669"/>
    <property type="project" value="TreeGrafter"/>
</dbReference>
<dbReference type="SUPFAM" id="SSF53335">
    <property type="entry name" value="S-adenosyl-L-methionine-dependent methyltransferases"/>
    <property type="match status" value="1"/>
</dbReference>
<evidence type="ECO:0000256" key="3">
    <source>
        <dbReference type="ARBA" id="ARBA00033309"/>
    </source>
</evidence>
<dbReference type="EC" id="2.1.1.220" evidence="1"/>
<evidence type="ECO:0000313" key="6">
    <source>
        <dbReference type="Proteomes" id="UP000503462"/>
    </source>
</evidence>
<organism evidence="5 6">
    <name type="scientific">Peltaster fructicola</name>
    <dbReference type="NCBI Taxonomy" id="286661"/>
    <lineage>
        <taxon>Eukaryota</taxon>
        <taxon>Fungi</taxon>
        <taxon>Dikarya</taxon>
        <taxon>Ascomycota</taxon>
        <taxon>Pezizomycotina</taxon>
        <taxon>Dothideomycetes</taxon>
        <taxon>Dothideomycetes incertae sedis</taxon>
        <taxon>Peltaster</taxon>
    </lineage>
</organism>
<dbReference type="Gene3D" id="3.10.330.20">
    <property type="match status" value="1"/>
</dbReference>
<evidence type="ECO:0000256" key="2">
    <source>
        <dbReference type="ARBA" id="ARBA00015963"/>
    </source>
</evidence>
<dbReference type="AlphaFoldDB" id="A0A6H0XSR7"/>
<dbReference type="GO" id="GO:0031515">
    <property type="term" value="C:tRNA (m1A) methyltransferase complex"/>
    <property type="evidence" value="ECO:0007669"/>
    <property type="project" value="InterPro"/>
</dbReference>
<dbReference type="GO" id="GO:0160107">
    <property type="term" value="F:tRNA (adenine(58)-N1)-methyltransferase activity"/>
    <property type="evidence" value="ECO:0007669"/>
    <property type="project" value="UniProtKB-EC"/>
</dbReference>
<feature type="region of interest" description="Disordered" evidence="4">
    <location>
        <begin position="364"/>
        <end position="387"/>
    </location>
</feature>
<reference evidence="5 6" key="1">
    <citation type="journal article" date="2016" name="Sci. Rep.">
        <title>Peltaster fructicola genome reveals evolution from an invasive phytopathogen to an ectophytic parasite.</title>
        <authorList>
            <person name="Xu C."/>
            <person name="Chen H."/>
            <person name="Gleason M.L."/>
            <person name="Xu J.R."/>
            <person name="Liu H."/>
            <person name="Zhang R."/>
            <person name="Sun G."/>
        </authorList>
    </citation>
    <scope>NUCLEOTIDE SEQUENCE [LARGE SCALE GENOMIC DNA]</scope>
    <source>
        <strain evidence="5 6">LNHT1506</strain>
    </source>
</reference>
<name>A0A6H0XSR7_9PEZI</name>
<gene>
    <name evidence="5" type="ORF">AMS68_003324</name>
</gene>
<keyword evidence="6" id="KW-1185">Reference proteome</keyword>
<dbReference type="PANTHER" id="PTHR12133">
    <property type="entry name" value="TRNA (ADENINE(58)-N(1))-METHYLTRANSFERASE"/>
    <property type="match status" value="1"/>
</dbReference>
<proteinExistence type="predicted"/>
<dbReference type="Proteomes" id="UP000503462">
    <property type="component" value="Chromosome 2"/>
</dbReference>
<dbReference type="InterPro" id="IPR014816">
    <property type="entry name" value="tRNA_MeTrfase_Gcd14"/>
</dbReference>
<sequence length="424" mass="46771">MQTLWRTTYHAPKTIGRIGHRYASDTHRFAQSDYVLLQPTSQKNETPIFLGPLTYGSLHNLHKGSISHDSIIGKAVRDVVDSTKPNSKRRTQFRLQEVRLEDYVLLSRRIVTPIYPHDANLIVSLFDLHPEPVISDSRDGKPQIEILEAGTGAGSLTLHLSRAVHAANGPAPKLGTDSTEAEREDAVRAWKKSRQAIVHSIEVSEKHSKHASMTVRGFRRGQYLGNVDFHVQGVSEWIKQAMEERSGVPFLTHAFLDLPGVEHNVAATASALKTNGMLIMFCPSITQINQCALGVRKNKVPLHLDRVIELGVNGGTGGRLWDIRLVKPRASRQNSASMSERVADGTKEQAQADVEACVDILPDDGNRETQVEPAAAPPSPSPDDDWQMVCRPKVGDRITGGGFLAVFRKKSQDDTQDSLEAELS</sequence>
<evidence type="ECO:0000256" key="1">
    <source>
        <dbReference type="ARBA" id="ARBA00012796"/>
    </source>
</evidence>
<dbReference type="InterPro" id="IPR029063">
    <property type="entry name" value="SAM-dependent_MTases_sf"/>
</dbReference>
<accession>A0A6H0XSR7</accession>
<dbReference type="Gene3D" id="3.40.50.150">
    <property type="entry name" value="Vaccinia Virus protein VP39"/>
    <property type="match status" value="1"/>
</dbReference>
<evidence type="ECO:0000256" key="4">
    <source>
        <dbReference type="SAM" id="MobiDB-lite"/>
    </source>
</evidence>
<dbReference type="EMBL" id="CP051140">
    <property type="protein sequence ID" value="QIW97806.1"/>
    <property type="molecule type" value="Genomic_DNA"/>
</dbReference>
<evidence type="ECO:0000313" key="5">
    <source>
        <dbReference type="EMBL" id="QIW97806.1"/>
    </source>
</evidence>
<dbReference type="GO" id="GO:0030488">
    <property type="term" value="P:tRNA methylation"/>
    <property type="evidence" value="ECO:0007669"/>
    <property type="project" value="InterPro"/>
</dbReference>
<dbReference type="PROSITE" id="PS51620">
    <property type="entry name" value="SAM_TRM61"/>
    <property type="match status" value="1"/>
</dbReference>
<dbReference type="PANTHER" id="PTHR12133:SF1">
    <property type="entry name" value="TRNA (ADENINE(58)-N(1))-METHYLTRANSFERASE, MITOCHONDRIAL"/>
    <property type="match status" value="1"/>
</dbReference>
<dbReference type="OrthoDB" id="5585464at2759"/>
<protein>
    <recommendedName>
        <fullName evidence="2">tRNA (adenine(58)-N(1))-methyltransferase catalytic subunit TRM61</fullName>
        <ecNumber evidence="1">2.1.1.220</ecNumber>
    </recommendedName>
    <alternativeName>
        <fullName evidence="3">tRNA(m1A58)-methyltransferase subunit TRM61</fullName>
    </alternativeName>
</protein>